<keyword evidence="3" id="KW-1185">Reference proteome</keyword>
<comment type="caution">
    <text evidence="2">The sequence shown here is derived from an EMBL/GenBank/DDBJ whole genome shotgun (WGS) entry which is preliminary data.</text>
</comment>
<dbReference type="NCBIfam" id="TIGR02830">
    <property type="entry name" value="spore_III_AG"/>
    <property type="match status" value="1"/>
</dbReference>
<sequence>MKNPLDFLFSKLKLKSEDGKRPTKMGYVVLVALLGLLLLIVSDVFGGKETPSNDFVTSEDQPSPSSTAGQNQETFLQKNKGSSSGDSLSELEETYEEDLKTLLETVDGVSQVEVFVNLDATEKHVYERNVSESQQETKETDTNGGERTITDSSEDKQLVLSRQGDQETPILIQTKKPEVRGVLVVAKGADHMQVKEWIVEAVSRSLDVPTHRISVMPKKQGGN</sequence>
<protein>
    <submittedName>
        <fullName evidence="2">Stage III sporulation protein AG</fullName>
    </submittedName>
</protein>
<dbReference type="InterPro" id="IPR014195">
    <property type="entry name" value="Spore_III_AG"/>
</dbReference>
<dbReference type="RefSeq" id="WP_026801067.1">
    <property type="nucleotide sequence ID" value="NZ_AULI01000012.1"/>
</dbReference>
<organism evidence="2 3">
    <name type="scientific">Pontibacillus halophilus JSM 076056 = DSM 19796</name>
    <dbReference type="NCBI Taxonomy" id="1385510"/>
    <lineage>
        <taxon>Bacteria</taxon>
        <taxon>Bacillati</taxon>
        <taxon>Bacillota</taxon>
        <taxon>Bacilli</taxon>
        <taxon>Bacillales</taxon>
        <taxon>Bacillaceae</taxon>
        <taxon>Pontibacillus</taxon>
    </lineage>
</organism>
<dbReference type="eggNOG" id="ENOG50330Z5">
    <property type="taxonomic scope" value="Bacteria"/>
</dbReference>
<feature type="region of interest" description="Disordered" evidence="1">
    <location>
        <begin position="52"/>
        <end position="93"/>
    </location>
</feature>
<evidence type="ECO:0000313" key="2">
    <source>
        <dbReference type="EMBL" id="KGX90905.1"/>
    </source>
</evidence>
<dbReference type="OrthoDB" id="2381602at2"/>
<gene>
    <name evidence="2" type="ORF">N781_05925</name>
</gene>
<evidence type="ECO:0000256" key="1">
    <source>
        <dbReference type="SAM" id="MobiDB-lite"/>
    </source>
</evidence>
<dbReference type="EMBL" id="AVPE01000012">
    <property type="protein sequence ID" value="KGX90905.1"/>
    <property type="molecule type" value="Genomic_DNA"/>
</dbReference>
<name>A0A0A5GIE5_9BACI</name>
<dbReference type="AlphaFoldDB" id="A0A0A5GIE5"/>
<proteinExistence type="predicted"/>
<evidence type="ECO:0000313" key="3">
    <source>
        <dbReference type="Proteomes" id="UP000030528"/>
    </source>
</evidence>
<dbReference type="STRING" id="1385510.GCA_000425205_02766"/>
<feature type="region of interest" description="Disordered" evidence="1">
    <location>
        <begin position="126"/>
        <end position="163"/>
    </location>
</feature>
<feature type="compositionally biased region" description="Basic and acidic residues" evidence="1">
    <location>
        <begin position="126"/>
        <end position="141"/>
    </location>
</feature>
<reference evidence="2 3" key="1">
    <citation type="submission" date="2013-08" db="EMBL/GenBank/DDBJ databases">
        <authorList>
            <person name="Huang J."/>
            <person name="Wang G."/>
        </authorList>
    </citation>
    <scope>NUCLEOTIDE SEQUENCE [LARGE SCALE GENOMIC DNA]</scope>
    <source>
        <strain evidence="2 3">JSM 076056</strain>
    </source>
</reference>
<feature type="compositionally biased region" description="Polar residues" evidence="1">
    <location>
        <begin position="52"/>
        <end position="80"/>
    </location>
</feature>
<accession>A0A0A5GIE5</accession>
<dbReference type="Proteomes" id="UP000030528">
    <property type="component" value="Unassembled WGS sequence"/>
</dbReference>